<accession>A0A934KAK5</accession>
<evidence type="ECO:0000256" key="2">
    <source>
        <dbReference type="ARBA" id="ARBA00022485"/>
    </source>
</evidence>
<comment type="caution">
    <text evidence="7">The sequence shown here is derived from an EMBL/GenBank/DDBJ whole genome shotgun (WGS) entry which is preliminary data.</text>
</comment>
<dbReference type="PANTHER" id="PTHR43578">
    <property type="entry name" value="NADH-QUINONE OXIDOREDUCTASE SUBUNIT F"/>
    <property type="match status" value="1"/>
</dbReference>
<dbReference type="Pfam" id="PF10531">
    <property type="entry name" value="SLBB"/>
    <property type="match status" value="1"/>
</dbReference>
<dbReference type="InterPro" id="IPR019575">
    <property type="entry name" value="Nuop51_4Fe4S-bd"/>
</dbReference>
<dbReference type="Proteomes" id="UP000620075">
    <property type="component" value="Unassembled WGS sequence"/>
</dbReference>
<protein>
    <submittedName>
        <fullName evidence="7">NADH-quinone oxidoreductase subunit NuoF</fullName>
    </submittedName>
</protein>
<dbReference type="GO" id="GO:0046872">
    <property type="term" value="F:metal ion binding"/>
    <property type="evidence" value="ECO:0007669"/>
    <property type="project" value="UniProtKB-KW"/>
</dbReference>
<dbReference type="InterPro" id="IPR011538">
    <property type="entry name" value="Nuo51_FMN-bd"/>
</dbReference>
<dbReference type="InterPro" id="IPR037225">
    <property type="entry name" value="Nuo51_FMN-bd_sf"/>
</dbReference>
<organism evidence="7 8">
    <name type="scientific">Candidatus Dormiibacter inghamiae</name>
    <dbReference type="NCBI Taxonomy" id="3127013"/>
    <lineage>
        <taxon>Bacteria</taxon>
        <taxon>Bacillati</taxon>
        <taxon>Candidatus Dormiibacterota</taxon>
        <taxon>Candidatus Dormibacteria</taxon>
        <taxon>Candidatus Dormibacterales</taxon>
        <taxon>Candidatus Dormibacteraceae</taxon>
        <taxon>Candidatus Dormiibacter</taxon>
    </lineage>
</organism>
<comment type="similarity">
    <text evidence="1">Belongs to the complex I 51 kDa subunit family.</text>
</comment>
<keyword evidence="4" id="KW-0408">Iron</keyword>
<dbReference type="PROSITE" id="PS00645">
    <property type="entry name" value="COMPLEX1_51K_2"/>
    <property type="match status" value="1"/>
</dbReference>
<reference evidence="7 8" key="1">
    <citation type="submission" date="2020-10" db="EMBL/GenBank/DDBJ databases">
        <title>Ca. Dormibacterota MAGs.</title>
        <authorList>
            <person name="Montgomery K."/>
        </authorList>
    </citation>
    <scope>NUCLEOTIDE SEQUENCE [LARGE SCALE GENOMIC DNA]</scope>
    <source>
        <strain evidence="7">SC8811_S16_3</strain>
    </source>
</reference>
<dbReference type="FunFam" id="1.20.1440.230:FF:000001">
    <property type="entry name" value="Mitochondrial NADH dehydrogenase flavoprotein 1"/>
    <property type="match status" value="1"/>
</dbReference>
<dbReference type="SUPFAM" id="SSF140490">
    <property type="entry name" value="Nqo1C-terminal domain-like"/>
    <property type="match status" value="1"/>
</dbReference>
<evidence type="ECO:0000259" key="6">
    <source>
        <dbReference type="SMART" id="SM00928"/>
    </source>
</evidence>
<dbReference type="InterPro" id="IPR001949">
    <property type="entry name" value="NADH-UbQ_OxRdtase_51kDa_CS"/>
</dbReference>
<evidence type="ECO:0000313" key="7">
    <source>
        <dbReference type="EMBL" id="MBJ7602994.1"/>
    </source>
</evidence>
<dbReference type="FunFam" id="3.40.50.11540:FF:000001">
    <property type="entry name" value="NADH dehydrogenase [ubiquinone] flavoprotein 1, mitochondrial"/>
    <property type="match status" value="1"/>
</dbReference>
<keyword evidence="3" id="KW-0479">Metal-binding</keyword>
<dbReference type="GO" id="GO:0008137">
    <property type="term" value="F:NADH dehydrogenase (ubiquinone) activity"/>
    <property type="evidence" value="ECO:0007669"/>
    <property type="project" value="InterPro"/>
</dbReference>
<dbReference type="SUPFAM" id="SSF142984">
    <property type="entry name" value="Nqo1 middle domain-like"/>
    <property type="match status" value="1"/>
</dbReference>
<dbReference type="InterPro" id="IPR037207">
    <property type="entry name" value="Nuop51_4Fe4S-bd_sf"/>
</dbReference>
<keyword evidence="2" id="KW-0004">4Fe-4S</keyword>
<dbReference type="SMART" id="SM00928">
    <property type="entry name" value="NADH_4Fe-4S"/>
    <property type="match status" value="1"/>
</dbReference>
<dbReference type="GO" id="GO:0051539">
    <property type="term" value="F:4 iron, 4 sulfur cluster binding"/>
    <property type="evidence" value="ECO:0007669"/>
    <property type="project" value="UniProtKB-KW"/>
</dbReference>
<dbReference type="GO" id="GO:0010181">
    <property type="term" value="F:FMN binding"/>
    <property type="evidence" value="ECO:0007669"/>
    <property type="project" value="InterPro"/>
</dbReference>
<dbReference type="Pfam" id="PF10589">
    <property type="entry name" value="NADH_4Fe-4S"/>
    <property type="match status" value="1"/>
</dbReference>
<dbReference type="NCBIfam" id="NF010120">
    <property type="entry name" value="PRK13596.1"/>
    <property type="match status" value="1"/>
</dbReference>
<dbReference type="InterPro" id="IPR019554">
    <property type="entry name" value="Soluble_ligand-bd"/>
</dbReference>
<dbReference type="Gene3D" id="3.10.20.600">
    <property type="match status" value="1"/>
</dbReference>
<dbReference type="Pfam" id="PF01512">
    <property type="entry name" value="Complex1_51K"/>
    <property type="match status" value="1"/>
</dbReference>
<dbReference type="Gene3D" id="1.20.1440.230">
    <property type="entry name" value="NADH-ubiquinone oxidoreductase 51kDa subunit, iron-sulphur binding domain"/>
    <property type="match status" value="1"/>
</dbReference>
<sequence>MVELRGSHGQARDHLLTGLFGTYELHTLDVYRRHGGYETLARALRELEPEQIQAEVKASGLRGRGGAGFPTGTKWSFIPKDIPGPRYVVVNFDEAEPGTSKDRYLVENSPHLLLEGIGIACRAIGSHQAWIYIRGEYDGPYGMLRAAIAELRQAGILGDRPFDCEYALDIQLYRGHGAYICGEETALLESLEGKRAQPRSRPPFPAVKGAWGRPTLINNVETLATLPWILRHGGEAYAQFGTEKSKGTRMLSVSGNVQKPGVYEVELGTSFRTVIMELAGGPPEGREVKVFWPGGSSAPVLTGSMLDTSTDLDELARIGSMGGSGGVIVMDDSHCIVKAASRLLQFYAHESCGKCTPCRVGSNWAVRTFDRIQAGRASAVDMQILDRIQASLQGGRCLCGLGDSAGWVIDSTVKHFRVEYEAHCLRRLCPTGECEFARVEATAVA</sequence>
<keyword evidence="5" id="KW-0411">Iron-sulfur</keyword>
<dbReference type="EMBL" id="JAEKNQ010000030">
    <property type="protein sequence ID" value="MBJ7602994.1"/>
    <property type="molecule type" value="Genomic_DNA"/>
</dbReference>
<dbReference type="PANTHER" id="PTHR43578:SF3">
    <property type="entry name" value="NADH-QUINONE OXIDOREDUCTASE SUBUNIT F"/>
    <property type="match status" value="1"/>
</dbReference>
<dbReference type="RefSeq" id="WP_338178261.1">
    <property type="nucleotide sequence ID" value="NZ_JAEKNQ010000030.1"/>
</dbReference>
<evidence type="ECO:0000256" key="4">
    <source>
        <dbReference type="ARBA" id="ARBA00023004"/>
    </source>
</evidence>
<dbReference type="Gene3D" id="6.10.250.1450">
    <property type="match status" value="1"/>
</dbReference>
<feature type="domain" description="NADH-ubiquinone oxidoreductase 51kDa subunit iron-sulphur binding" evidence="6">
    <location>
        <begin position="337"/>
        <end position="382"/>
    </location>
</feature>
<evidence type="ECO:0000256" key="3">
    <source>
        <dbReference type="ARBA" id="ARBA00022723"/>
    </source>
</evidence>
<dbReference type="Gene3D" id="3.40.50.11540">
    <property type="entry name" value="NADH-ubiquinone oxidoreductase 51kDa subunit"/>
    <property type="match status" value="1"/>
</dbReference>
<dbReference type="SUPFAM" id="SSF142019">
    <property type="entry name" value="Nqo1 FMN-binding domain-like"/>
    <property type="match status" value="1"/>
</dbReference>
<proteinExistence type="inferred from homology"/>
<evidence type="ECO:0000256" key="5">
    <source>
        <dbReference type="ARBA" id="ARBA00023014"/>
    </source>
</evidence>
<evidence type="ECO:0000256" key="1">
    <source>
        <dbReference type="ARBA" id="ARBA00007523"/>
    </source>
</evidence>
<dbReference type="AlphaFoldDB" id="A0A934KAK5"/>
<name>A0A934KAK5_9BACT</name>
<evidence type="ECO:0000313" key="8">
    <source>
        <dbReference type="Proteomes" id="UP000620075"/>
    </source>
</evidence>
<gene>
    <name evidence="7" type="primary">nuoF</name>
    <name evidence="7" type="ORF">JF888_07370</name>
</gene>